<proteinExistence type="predicted"/>
<evidence type="ECO:0000313" key="3">
    <source>
        <dbReference type="Proteomes" id="UP000827092"/>
    </source>
</evidence>
<dbReference type="Proteomes" id="UP000827092">
    <property type="component" value="Unassembled WGS sequence"/>
</dbReference>
<sequence>MTVFLQEEAEDLSKDSKLEGFVYQPLSTVRRTPIRSHPLLVKKRKNPIYFLELAVPVYATKIPSKKLSSIFLLTLYSITFHHLSAIDNPGNASKHLADRNYKQDSPDP</sequence>
<feature type="compositionally biased region" description="Basic and acidic residues" evidence="1">
    <location>
        <begin position="95"/>
        <end position="108"/>
    </location>
</feature>
<comment type="caution">
    <text evidence="2">The sequence shown here is derived from an EMBL/GenBank/DDBJ whole genome shotgun (WGS) entry which is preliminary data.</text>
</comment>
<keyword evidence="3" id="KW-1185">Reference proteome</keyword>
<gene>
    <name evidence="2" type="ORF">JTE90_029064</name>
</gene>
<evidence type="ECO:0000313" key="2">
    <source>
        <dbReference type="EMBL" id="KAG8188138.1"/>
    </source>
</evidence>
<feature type="region of interest" description="Disordered" evidence="1">
    <location>
        <begin position="88"/>
        <end position="108"/>
    </location>
</feature>
<reference evidence="2 3" key="1">
    <citation type="journal article" date="2022" name="Nat. Ecol. Evol.">
        <title>A masculinizing supergene underlies an exaggerated male reproductive morph in a spider.</title>
        <authorList>
            <person name="Hendrickx F."/>
            <person name="De Corte Z."/>
            <person name="Sonet G."/>
            <person name="Van Belleghem S.M."/>
            <person name="Kostlbacher S."/>
            <person name="Vangestel C."/>
        </authorList>
    </citation>
    <scope>NUCLEOTIDE SEQUENCE [LARGE SCALE GENOMIC DNA]</scope>
    <source>
        <strain evidence="2">W744_W776</strain>
    </source>
</reference>
<dbReference type="EMBL" id="JAFNEN010000248">
    <property type="protein sequence ID" value="KAG8188138.1"/>
    <property type="molecule type" value="Genomic_DNA"/>
</dbReference>
<protein>
    <submittedName>
        <fullName evidence="2">Uncharacterized protein</fullName>
    </submittedName>
</protein>
<name>A0AAV6UWR8_9ARAC</name>
<dbReference type="AlphaFoldDB" id="A0AAV6UWR8"/>
<accession>A0AAV6UWR8</accession>
<evidence type="ECO:0000256" key="1">
    <source>
        <dbReference type="SAM" id="MobiDB-lite"/>
    </source>
</evidence>
<organism evidence="2 3">
    <name type="scientific">Oedothorax gibbosus</name>
    <dbReference type="NCBI Taxonomy" id="931172"/>
    <lineage>
        <taxon>Eukaryota</taxon>
        <taxon>Metazoa</taxon>
        <taxon>Ecdysozoa</taxon>
        <taxon>Arthropoda</taxon>
        <taxon>Chelicerata</taxon>
        <taxon>Arachnida</taxon>
        <taxon>Araneae</taxon>
        <taxon>Araneomorphae</taxon>
        <taxon>Entelegynae</taxon>
        <taxon>Araneoidea</taxon>
        <taxon>Linyphiidae</taxon>
        <taxon>Erigoninae</taxon>
        <taxon>Oedothorax</taxon>
    </lineage>
</organism>